<dbReference type="STRING" id="1450648.CLORY_11590"/>
<dbReference type="Gene3D" id="3.30.565.10">
    <property type="entry name" value="Histidine kinase-like ATPase, C-terminal domain"/>
    <property type="match status" value="1"/>
</dbReference>
<accession>A0A1V4IVD5</accession>
<evidence type="ECO:0000259" key="16">
    <source>
        <dbReference type="PROSITE" id="PS50885"/>
    </source>
</evidence>
<reference evidence="17 18" key="1">
    <citation type="submission" date="2017-03" db="EMBL/GenBank/DDBJ databases">
        <title>Genome sequence of Clostridium oryzae DSM 28571.</title>
        <authorList>
            <person name="Poehlein A."/>
            <person name="Daniel R."/>
        </authorList>
    </citation>
    <scope>NUCLEOTIDE SEQUENCE [LARGE SCALE GENOMIC DNA]</scope>
    <source>
        <strain evidence="17 18">DSM 28571</strain>
    </source>
</reference>
<dbReference type="InterPro" id="IPR005467">
    <property type="entry name" value="His_kinase_dom"/>
</dbReference>
<dbReference type="CDD" id="cd06225">
    <property type="entry name" value="HAMP"/>
    <property type="match status" value="1"/>
</dbReference>
<keyword evidence="6 17" id="KW-0808">Transferase</keyword>
<dbReference type="GO" id="GO:0000155">
    <property type="term" value="F:phosphorelay sensor kinase activity"/>
    <property type="evidence" value="ECO:0007669"/>
    <property type="project" value="InterPro"/>
</dbReference>
<comment type="caution">
    <text evidence="17">The sequence shown here is derived from an EMBL/GenBank/DDBJ whole genome shotgun (WGS) entry which is preliminary data.</text>
</comment>
<dbReference type="Pfam" id="PF02518">
    <property type="entry name" value="HATPase_c"/>
    <property type="match status" value="1"/>
</dbReference>
<evidence type="ECO:0000313" key="18">
    <source>
        <dbReference type="Proteomes" id="UP000190080"/>
    </source>
</evidence>
<dbReference type="InterPro" id="IPR036890">
    <property type="entry name" value="HATPase_C_sf"/>
</dbReference>
<dbReference type="Pfam" id="PF02743">
    <property type="entry name" value="dCache_1"/>
    <property type="match status" value="1"/>
</dbReference>
<dbReference type="InterPro" id="IPR050640">
    <property type="entry name" value="Bact_2-comp_sensor_kinase"/>
</dbReference>
<dbReference type="InterPro" id="IPR004358">
    <property type="entry name" value="Sig_transdc_His_kin-like_C"/>
</dbReference>
<organism evidence="17 18">
    <name type="scientific">Clostridium oryzae</name>
    <dbReference type="NCBI Taxonomy" id="1450648"/>
    <lineage>
        <taxon>Bacteria</taxon>
        <taxon>Bacillati</taxon>
        <taxon>Bacillota</taxon>
        <taxon>Clostridia</taxon>
        <taxon>Eubacteriales</taxon>
        <taxon>Clostridiaceae</taxon>
        <taxon>Clostridium</taxon>
    </lineage>
</organism>
<evidence type="ECO:0000256" key="7">
    <source>
        <dbReference type="ARBA" id="ARBA00022692"/>
    </source>
</evidence>
<dbReference type="SUPFAM" id="SSF55874">
    <property type="entry name" value="ATPase domain of HSP90 chaperone/DNA topoisomerase II/histidine kinase"/>
    <property type="match status" value="1"/>
</dbReference>
<evidence type="ECO:0000256" key="9">
    <source>
        <dbReference type="ARBA" id="ARBA00022777"/>
    </source>
</evidence>
<feature type="transmembrane region" description="Helical" evidence="14">
    <location>
        <begin position="310"/>
        <end position="329"/>
    </location>
</feature>
<proteinExistence type="predicted"/>
<dbReference type="EMBL" id="MZGV01000009">
    <property type="protein sequence ID" value="OPJ63377.1"/>
    <property type="molecule type" value="Genomic_DNA"/>
</dbReference>
<evidence type="ECO:0000256" key="8">
    <source>
        <dbReference type="ARBA" id="ARBA00022741"/>
    </source>
</evidence>
<evidence type="ECO:0000256" key="11">
    <source>
        <dbReference type="ARBA" id="ARBA00022989"/>
    </source>
</evidence>
<keyword evidence="12" id="KW-0902">Two-component regulatory system</keyword>
<evidence type="ECO:0000256" key="2">
    <source>
        <dbReference type="ARBA" id="ARBA00004651"/>
    </source>
</evidence>
<evidence type="ECO:0000256" key="12">
    <source>
        <dbReference type="ARBA" id="ARBA00023012"/>
    </source>
</evidence>
<dbReference type="PROSITE" id="PS50885">
    <property type="entry name" value="HAMP"/>
    <property type="match status" value="1"/>
</dbReference>
<dbReference type="PANTHER" id="PTHR34220">
    <property type="entry name" value="SENSOR HISTIDINE KINASE YPDA"/>
    <property type="match status" value="1"/>
</dbReference>
<keyword evidence="5" id="KW-0597">Phosphoprotein</keyword>
<evidence type="ECO:0000256" key="10">
    <source>
        <dbReference type="ARBA" id="ARBA00022840"/>
    </source>
</evidence>
<keyword evidence="11 14" id="KW-1133">Transmembrane helix</keyword>
<comment type="catalytic activity">
    <reaction evidence="1">
        <text>ATP + protein L-histidine = ADP + protein N-phospho-L-histidine.</text>
        <dbReference type="EC" id="2.7.13.3"/>
    </reaction>
</comment>
<dbReference type="OrthoDB" id="9809348at2"/>
<dbReference type="InterPro" id="IPR010559">
    <property type="entry name" value="Sig_transdc_His_kin_internal"/>
</dbReference>
<protein>
    <recommendedName>
        <fullName evidence="3">histidine kinase</fullName>
        <ecNumber evidence="3">2.7.13.3</ecNumber>
    </recommendedName>
</protein>
<keyword evidence="4" id="KW-1003">Cell membrane</keyword>
<keyword evidence="18" id="KW-1185">Reference proteome</keyword>
<evidence type="ECO:0000256" key="6">
    <source>
        <dbReference type="ARBA" id="ARBA00022679"/>
    </source>
</evidence>
<dbReference type="GO" id="GO:0005524">
    <property type="term" value="F:ATP binding"/>
    <property type="evidence" value="ECO:0007669"/>
    <property type="project" value="UniProtKB-KW"/>
</dbReference>
<keyword evidence="13 14" id="KW-0472">Membrane</keyword>
<gene>
    <name evidence="17" type="primary">yehU_3</name>
    <name evidence="17" type="ORF">CLORY_11590</name>
</gene>
<dbReference type="RefSeq" id="WP_079422584.1">
    <property type="nucleotide sequence ID" value="NZ_MZGV01000009.1"/>
</dbReference>
<dbReference type="SMART" id="SM00304">
    <property type="entry name" value="HAMP"/>
    <property type="match status" value="1"/>
</dbReference>
<keyword evidence="7 14" id="KW-0812">Transmembrane</keyword>
<dbReference type="GO" id="GO:0005886">
    <property type="term" value="C:plasma membrane"/>
    <property type="evidence" value="ECO:0007669"/>
    <property type="project" value="UniProtKB-SubCell"/>
</dbReference>
<evidence type="ECO:0000256" key="14">
    <source>
        <dbReference type="SAM" id="Phobius"/>
    </source>
</evidence>
<name>A0A1V4IVD5_9CLOT</name>
<dbReference type="PRINTS" id="PR00344">
    <property type="entry name" value="BCTRLSENSOR"/>
</dbReference>
<dbReference type="Pfam" id="PF00672">
    <property type="entry name" value="HAMP"/>
    <property type="match status" value="1"/>
</dbReference>
<dbReference type="Gene3D" id="6.10.340.10">
    <property type="match status" value="1"/>
</dbReference>
<dbReference type="EC" id="2.7.13.3" evidence="3"/>
<feature type="transmembrane region" description="Helical" evidence="14">
    <location>
        <begin position="21"/>
        <end position="42"/>
    </location>
</feature>
<dbReference type="Proteomes" id="UP000190080">
    <property type="component" value="Unassembled WGS sequence"/>
</dbReference>
<dbReference type="PROSITE" id="PS50109">
    <property type="entry name" value="HIS_KIN"/>
    <property type="match status" value="1"/>
</dbReference>
<sequence length="601" mass="69860">MKKFHFRNIYDNFIQSSIRTKLMISYFVLIFVPLIILTFVAYSNISVDYEKQLKYSAKQSFDQARRFIAYKTQSLIDASDIIYYDSDIQRILSRNRNTYENDIIQQNIDMRYLESFLYGFKNSQDIYRVSIYVPNWFIYSNQNLYFENYNSLIGSEVYKKLMNSNEKVTWTPPEKIKSNSDYSQREEVISLLRKIRNRDKIGEYIGVVKISIMKKNIDDIINKANITRNGVVYIQDSNGNIICCSNVDILNKYSLRANIEKKLANREVNWDSIKIHSKRFAVDAKTIDNTDWTIVTAIPYSEILSEGNKLGKLMIFLVLIIGGIAYYISYKISGFTLKRLSLLTKSMKKIQNGNLDVKIKSRNHDEIGELMNSFNYMVKRVNMLVEEQYKNGKEIKNAELKALQAQINPHFLYNTLDLINWEAIDNNVPKIADIAQKLAKFYKLSLNKGQDIVTIEDEINHVATYVQIQNLRFDNRIDFSVDIAEELYEYKVLKIILQPIVENSIIHGIMEDNRKGAGTIHLSVRKDENNIVFRIKDNGIGMTKEKIDKLLSDSNEYKGSGYGIKNINNRIKLCYGQEYGLQYESTLGEGVLVRITIPAMK</sequence>
<evidence type="ECO:0000256" key="3">
    <source>
        <dbReference type="ARBA" id="ARBA00012438"/>
    </source>
</evidence>
<dbReference type="InterPro" id="IPR003594">
    <property type="entry name" value="HATPase_dom"/>
</dbReference>
<keyword evidence="9 17" id="KW-0418">Kinase</keyword>
<dbReference type="PANTHER" id="PTHR34220:SF11">
    <property type="entry name" value="SENSOR PROTEIN KINASE HPTS"/>
    <property type="match status" value="1"/>
</dbReference>
<dbReference type="Pfam" id="PF06580">
    <property type="entry name" value="His_kinase"/>
    <property type="match status" value="1"/>
</dbReference>
<evidence type="ECO:0000256" key="1">
    <source>
        <dbReference type="ARBA" id="ARBA00000085"/>
    </source>
</evidence>
<evidence type="ECO:0000259" key="15">
    <source>
        <dbReference type="PROSITE" id="PS50109"/>
    </source>
</evidence>
<dbReference type="SUPFAM" id="SSF158472">
    <property type="entry name" value="HAMP domain-like"/>
    <property type="match status" value="1"/>
</dbReference>
<feature type="domain" description="HAMP" evidence="16">
    <location>
        <begin position="334"/>
        <end position="386"/>
    </location>
</feature>
<dbReference type="InterPro" id="IPR003660">
    <property type="entry name" value="HAMP_dom"/>
</dbReference>
<dbReference type="Gene3D" id="3.30.450.20">
    <property type="entry name" value="PAS domain"/>
    <property type="match status" value="2"/>
</dbReference>
<dbReference type="SMART" id="SM00387">
    <property type="entry name" value="HATPase_c"/>
    <property type="match status" value="1"/>
</dbReference>
<evidence type="ECO:0000256" key="4">
    <source>
        <dbReference type="ARBA" id="ARBA00022475"/>
    </source>
</evidence>
<keyword evidence="10" id="KW-0067">ATP-binding</keyword>
<dbReference type="InterPro" id="IPR033479">
    <property type="entry name" value="dCache_1"/>
</dbReference>
<evidence type="ECO:0000256" key="5">
    <source>
        <dbReference type="ARBA" id="ARBA00022553"/>
    </source>
</evidence>
<evidence type="ECO:0000256" key="13">
    <source>
        <dbReference type="ARBA" id="ARBA00023136"/>
    </source>
</evidence>
<feature type="domain" description="Histidine kinase" evidence="15">
    <location>
        <begin position="422"/>
        <end position="601"/>
    </location>
</feature>
<comment type="subcellular location">
    <subcellularLocation>
        <location evidence="2">Cell membrane</location>
        <topology evidence="2">Multi-pass membrane protein</topology>
    </subcellularLocation>
</comment>
<dbReference type="AlphaFoldDB" id="A0A1V4IVD5"/>
<evidence type="ECO:0000313" key="17">
    <source>
        <dbReference type="EMBL" id="OPJ63377.1"/>
    </source>
</evidence>
<keyword evidence="8" id="KW-0547">Nucleotide-binding</keyword>